<dbReference type="EMBL" id="JAACAK010000002">
    <property type="protein sequence ID" value="NIR73528.1"/>
    <property type="molecule type" value="Genomic_DNA"/>
</dbReference>
<feature type="transmembrane region" description="Helical" evidence="2">
    <location>
        <begin position="12"/>
        <end position="33"/>
    </location>
</feature>
<proteinExistence type="predicted"/>
<reference evidence="3 4" key="1">
    <citation type="submission" date="2020-01" db="EMBL/GenBank/DDBJ databases">
        <title>Genomes assembled from Gulf of Kutch pelagic sediment metagenomes.</title>
        <authorList>
            <person name="Chandrashekar M."/>
            <person name="Mahajan M.S."/>
            <person name="Dave K.J."/>
            <person name="Vatsa P."/>
            <person name="Nathani N.M."/>
        </authorList>
    </citation>
    <scope>NUCLEOTIDE SEQUENCE [LARGE SCALE GENOMIC DNA]</scope>
    <source>
        <strain evidence="3">KS3-K002</strain>
    </source>
</reference>
<keyword evidence="2" id="KW-0812">Transmembrane</keyword>
<dbReference type="AlphaFoldDB" id="A0AAE4Z5S0"/>
<organism evidence="3 4">
    <name type="scientific">Candidatus Kutchimonas denitrificans</name>
    <dbReference type="NCBI Taxonomy" id="3056748"/>
    <lineage>
        <taxon>Bacteria</taxon>
        <taxon>Pseudomonadati</taxon>
        <taxon>Gemmatimonadota</taxon>
        <taxon>Gemmatimonadia</taxon>
        <taxon>Candidatus Palauibacterales</taxon>
        <taxon>Candidatus Palauibacteraceae</taxon>
        <taxon>Candidatus Kutchimonas</taxon>
    </lineage>
</organism>
<accession>A0AAE4Z5S0</accession>
<feature type="region of interest" description="Disordered" evidence="1">
    <location>
        <begin position="127"/>
        <end position="150"/>
    </location>
</feature>
<keyword evidence="2" id="KW-1133">Transmembrane helix</keyword>
<name>A0AAE4Z5S0_9BACT</name>
<evidence type="ECO:0000256" key="1">
    <source>
        <dbReference type="SAM" id="MobiDB-lite"/>
    </source>
</evidence>
<sequence>MKDGVESLGRIRAQGIVLLLVMFVVGVLAGVALERVRIARNAPSGARPFGMGQPWAEGHLPMMFRELDLTADQRERIATILLQSRPRTERILQEMLPRLRAVTDSVRDEVRAVLTVEQAARLDSLMVRMRPRGPMHQGRPGRRGPPAPER</sequence>
<keyword evidence="2" id="KW-0472">Membrane</keyword>
<evidence type="ECO:0000313" key="4">
    <source>
        <dbReference type="Proteomes" id="UP000702544"/>
    </source>
</evidence>
<dbReference type="Proteomes" id="UP000702544">
    <property type="component" value="Unassembled WGS sequence"/>
</dbReference>
<evidence type="ECO:0008006" key="5">
    <source>
        <dbReference type="Google" id="ProtNLM"/>
    </source>
</evidence>
<gene>
    <name evidence="3" type="ORF">GWO12_00205</name>
</gene>
<comment type="caution">
    <text evidence="3">The sequence shown here is derived from an EMBL/GenBank/DDBJ whole genome shotgun (WGS) entry which is preliminary data.</text>
</comment>
<evidence type="ECO:0000256" key="2">
    <source>
        <dbReference type="SAM" id="Phobius"/>
    </source>
</evidence>
<protein>
    <recommendedName>
        <fullName evidence="5">Zinc resistance-associated protein</fullName>
    </recommendedName>
</protein>
<evidence type="ECO:0000313" key="3">
    <source>
        <dbReference type="EMBL" id="NIR73528.1"/>
    </source>
</evidence>